<evidence type="ECO:0000313" key="2">
    <source>
        <dbReference type="EMBL" id="CAD5233603.1"/>
    </source>
</evidence>
<dbReference type="EMBL" id="CAJFCV020000006">
    <property type="protein sequence ID" value="CAG9128911.1"/>
    <property type="molecule type" value="Genomic_DNA"/>
</dbReference>
<organism evidence="3 5">
    <name type="scientific">Bursaphelenchus xylophilus</name>
    <name type="common">Pinewood nematode worm</name>
    <name type="synonym">Aphelenchoides xylophilus</name>
    <dbReference type="NCBI Taxonomy" id="6326"/>
    <lineage>
        <taxon>Eukaryota</taxon>
        <taxon>Metazoa</taxon>
        <taxon>Ecdysozoa</taxon>
        <taxon>Nematoda</taxon>
        <taxon>Chromadorea</taxon>
        <taxon>Rhabditida</taxon>
        <taxon>Tylenchina</taxon>
        <taxon>Tylenchomorpha</taxon>
        <taxon>Aphelenchoidea</taxon>
        <taxon>Aphelenchoididae</taxon>
        <taxon>Bursaphelenchus</taxon>
    </lineage>
</organism>
<feature type="transmembrane region" description="Helical" evidence="1">
    <location>
        <begin position="136"/>
        <end position="158"/>
    </location>
</feature>
<sequence length="208" mass="24311">MTEPEELSETERTCRRCLIFGYRFVWATFVSWQLFDFLFSPIWMHGYLWSLNLPVDTDFSDKTAGHILDHQLRKVGPIEKILDSALVVASIIVVLRISGYSERNHTVWEWLRLSMYLGAFSAFARCTQTKQRLFTVLHDIFFIYLNIFLTGIIMTIRWPEKRAQQVENSTVDLNNANEEVHSEPIKTSEEPEKRQLEVHNEAAILRSG</sequence>
<dbReference type="Proteomes" id="UP000095284">
    <property type="component" value="Unplaced"/>
</dbReference>
<dbReference type="Proteomes" id="UP000582659">
    <property type="component" value="Unassembled WGS sequence"/>
</dbReference>
<keyword evidence="4" id="KW-1185">Reference proteome</keyword>
<keyword evidence="1" id="KW-0472">Membrane</keyword>
<feature type="transmembrane region" description="Helical" evidence="1">
    <location>
        <begin position="81"/>
        <end position="101"/>
    </location>
</feature>
<reference evidence="2" key="2">
    <citation type="submission" date="2020-09" db="EMBL/GenBank/DDBJ databases">
        <authorList>
            <person name="Kikuchi T."/>
        </authorList>
    </citation>
    <scope>NUCLEOTIDE SEQUENCE</scope>
    <source>
        <strain evidence="2">Ka4C1</strain>
    </source>
</reference>
<dbReference type="Proteomes" id="UP000659654">
    <property type="component" value="Unassembled WGS sequence"/>
</dbReference>
<keyword evidence="1" id="KW-0812">Transmembrane</keyword>
<dbReference type="OrthoDB" id="5839207at2759"/>
<name>A0A1I7RJI8_BURXY</name>
<feature type="transmembrane region" description="Helical" evidence="1">
    <location>
        <begin position="20"/>
        <end position="39"/>
    </location>
</feature>
<evidence type="ECO:0000313" key="4">
    <source>
        <dbReference type="Proteomes" id="UP000659654"/>
    </source>
</evidence>
<accession>A0A1I7RJI8</accession>
<protein>
    <submittedName>
        <fullName evidence="2">(pine wood nematode) hypothetical protein</fullName>
    </submittedName>
</protein>
<proteinExistence type="predicted"/>
<evidence type="ECO:0000313" key="3">
    <source>
        <dbReference type="Proteomes" id="UP000095284"/>
    </source>
</evidence>
<reference evidence="5" key="1">
    <citation type="submission" date="2016-11" db="UniProtKB">
        <authorList>
            <consortium name="WormBaseParasite"/>
        </authorList>
    </citation>
    <scope>IDENTIFICATION</scope>
</reference>
<dbReference type="EMBL" id="CAJFDI010000006">
    <property type="protein sequence ID" value="CAD5233603.1"/>
    <property type="molecule type" value="Genomic_DNA"/>
</dbReference>
<gene>
    <name evidence="2" type="ORF">BXYJ_LOCUS13694</name>
</gene>
<keyword evidence="1" id="KW-1133">Transmembrane helix</keyword>
<dbReference type="WBParaSite" id="BXY_0087000.1">
    <property type="protein sequence ID" value="BXY_0087000.1"/>
    <property type="gene ID" value="BXY_0087000"/>
</dbReference>
<evidence type="ECO:0000256" key="1">
    <source>
        <dbReference type="SAM" id="Phobius"/>
    </source>
</evidence>
<evidence type="ECO:0000313" key="5">
    <source>
        <dbReference type="WBParaSite" id="BXY_0087000.1"/>
    </source>
</evidence>
<dbReference type="AlphaFoldDB" id="A0A1I7RJI8"/>